<evidence type="ECO:0000256" key="1">
    <source>
        <dbReference type="SAM" id="SignalP"/>
    </source>
</evidence>
<dbReference type="GO" id="GO:0044718">
    <property type="term" value="P:siderophore transmembrane transport"/>
    <property type="evidence" value="ECO:0007669"/>
    <property type="project" value="TreeGrafter"/>
</dbReference>
<dbReference type="OrthoDB" id="9804995at2"/>
<name>A0A368MWT1_9FLAO</name>
<dbReference type="AlphaFoldDB" id="A0A368MWT1"/>
<dbReference type="PANTHER" id="PTHR30069">
    <property type="entry name" value="TONB-DEPENDENT OUTER MEMBRANE RECEPTOR"/>
    <property type="match status" value="1"/>
</dbReference>
<evidence type="ECO:0000259" key="2">
    <source>
        <dbReference type="Pfam" id="PF07715"/>
    </source>
</evidence>
<keyword evidence="4" id="KW-1185">Reference proteome</keyword>
<organism evidence="3 4">
    <name type="scientific">Chryseobacterium lacus</name>
    <dbReference type="NCBI Taxonomy" id="2058346"/>
    <lineage>
        <taxon>Bacteria</taxon>
        <taxon>Pseudomonadati</taxon>
        <taxon>Bacteroidota</taxon>
        <taxon>Flavobacteriia</taxon>
        <taxon>Flavobacteriales</taxon>
        <taxon>Weeksellaceae</taxon>
        <taxon>Chryseobacterium group</taxon>
        <taxon>Chryseobacterium</taxon>
    </lineage>
</organism>
<dbReference type="SUPFAM" id="SSF56935">
    <property type="entry name" value="Porins"/>
    <property type="match status" value="1"/>
</dbReference>
<dbReference type="PANTHER" id="PTHR30069:SF57">
    <property type="entry name" value="TONB-DEPENDENT RECEPTOR"/>
    <property type="match status" value="1"/>
</dbReference>
<feature type="domain" description="TonB-dependent receptor plug" evidence="2">
    <location>
        <begin position="124"/>
        <end position="223"/>
    </location>
</feature>
<dbReference type="Proteomes" id="UP000252172">
    <property type="component" value="Unassembled WGS sequence"/>
</dbReference>
<sequence>MTALFTRTVFILSLFFAAIFSAQTGSLNINVFDDFSKKPLTATVTVTSSKQEFSGEGNVLLPDLPAGNYSFQISAEGYQNGSLNDISVVPNQNLTFSIGLQKTTTSEQEIETVVITARVYKTTAESPVSLRNITSEEVQKNAGSNRDISKAILSLPGVGSTATFRNDLFIRGGSSAENKFYIDGIEVPVINHFQTQGASGGPRGLITIDFIKDVDFYSGAFPAKRNGTLSSLFEFNLKQARKDKIGYKAVIGLDDMQLMADGPLSKDQSWTGLFSVRKSNLQLLFKAIGLPFLPSYYDSTFKVSKKFKNGNELYFIGLGALDEFKFNENAKATLNNQTLIERLPVSPQWNYTIGAGYRHLAENGNWLFTWSRNMLDNKATKYYRNIETPANLLTRYHSQESENKIRVDRNFRLGDFQLSAGTNVNFARYFNDSDLRIITQSGPVIDNYLSDLNLTQYGFYLQGSRKLLDNKLELSGGLRIDGSDYSKLTSNPLEQFSPRISARYRFAERFALNLNGGIYHMLPSYTALGFIQNGNLINQNTLKYIRNEQIVGGIEFNGKNNLRITAETYYKKYKNYPFSLRNGISLANVGGDFGVVGAEPLDSRGVGETYGVEILAQKRTLNDFYGIASYTFGHSRFSDINGSLKPSSWDSRHIVSLTGGKYFSRNWNIGARFRMQTGLPETPYDIARSQLVNVWNIANAPVSNYALLNSQRGNVVHQLDIRAEKKWIFSKWQMTFYVDVVNAYGSKSPSRLPVIALERGADGNGIIANPGAPQNDQVYQLNYGENDGSTPLPYFGFIFEF</sequence>
<keyword evidence="1" id="KW-0732">Signal</keyword>
<reference evidence="3 4" key="1">
    <citation type="submission" date="2018-07" db="EMBL/GenBank/DDBJ databases">
        <title>Chryseobacterium lacus sp. nov., isolated from lake water.</title>
        <authorList>
            <person name="Li C.-M."/>
        </authorList>
    </citation>
    <scope>NUCLEOTIDE SEQUENCE [LARGE SCALE GENOMIC DNA]</scope>
    <source>
        <strain evidence="3 4">YLOS41</strain>
    </source>
</reference>
<dbReference type="Gene3D" id="2.170.130.10">
    <property type="entry name" value="TonB-dependent receptor, plug domain"/>
    <property type="match status" value="1"/>
</dbReference>
<dbReference type="GO" id="GO:0009279">
    <property type="term" value="C:cell outer membrane"/>
    <property type="evidence" value="ECO:0007669"/>
    <property type="project" value="TreeGrafter"/>
</dbReference>
<feature type="chain" id="PRO_5016562610" evidence="1">
    <location>
        <begin position="23"/>
        <end position="801"/>
    </location>
</feature>
<evidence type="ECO:0000313" key="4">
    <source>
        <dbReference type="Proteomes" id="UP000252172"/>
    </source>
</evidence>
<dbReference type="GO" id="GO:0015344">
    <property type="term" value="F:siderophore uptake transmembrane transporter activity"/>
    <property type="evidence" value="ECO:0007669"/>
    <property type="project" value="TreeGrafter"/>
</dbReference>
<comment type="caution">
    <text evidence="3">The sequence shown here is derived from an EMBL/GenBank/DDBJ whole genome shotgun (WGS) entry which is preliminary data.</text>
</comment>
<dbReference type="InterPro" id="IPR039426">
    <property type="entry name" value="TonB-dep_rcpt-like"/>
</dbReference>
<dbReference type="InterPro" id="IPR037066">
    <property type="entry name" value="Plug_dom_sf"/>
</dbReference>
<dbReference type="Pfam" id="PF07715">
    <property type="entry name" value="Plug"/>
    <property type="match status" value="1"/>
</dbReference>
<dbReference type="InterPro" id="IPR012910">
    <property type="entry name" value="Plug_dom"/>
</dbReference>
<proteinExistence type="predicted"/>
<dbReference type="RefSeq" id="WP_114304082.1">
    <property type="nucleotide sequence ID" value="NZ_QPIE01000006.1"/>
</dbReference>
<protein>
    <submittedName>
        <fullName evidence="3">PEGA domain-containing protein</fullName>
    </submittedName>
</protein>
<feature type="signal peptide" evidence="1">
    <location>
        <begin position="1"/>
        <end position="22"/>
    </location>
</feature>
<dbReference type="EMBL" id="QPIE01000006">
    <property type="protein sequence ID" value="RCU42390.1"/>
    <property type="molecule type" value="Genomic_DNA"/>
</dbReference>
<evidence type="ECO:0000313" key="3">
    <source>
        <dbReference type="EMBL" id="RCU42390.1"/>
    </source>
</evidence>
<accession>A0A368MWT1</accession>
<gene>
    <name evidence="3" type="ORF">DQ356_08555</name>
</gene>